<reference evidence="4" key="2">
    <citation type="submission" date="2020-11" db="EMBL/GenBank/DDBJ databases">
        <title>Whole genome sequencing of Colletotrichum sp.</title>
        <authorList>
            <person name="Li H."/>
        </authorList>
    </citation>
    <scope>NUCLEOTIDE SEQUENCE</scope>
    <source>
        <strain evidence="4">CkLH20</strain>
    </source>
</reference>
<feature type="domain" description="Beta-lactamase-related" evidence="3">
    <location>
        <begin position="314"/>
        <end position="576"/>
    </location>
</feature>
<evidence type="ECO:0000256" key="2">
    <source>
        <dbReference type="SAM" id="SignalP"/>
    </source>
</evidence>
<sequence length="639" mass="69875">MHVPSFLGLLTSCLSLCSVSLAIPTERRATNDSSADVQTYFNLDGAAHGDKSKSLTADGYRVISLSAYGTASNANYAAVWVKREGDPFETIYDADESTYNSWFDSWKAKGYVSTHVSATGPAGSAVFAGVMEKKANTATKWAQVCGMTSPYAYENATAGVPMLIKDFRMYGTPADRRYCILGHENIGNQLSTIFYTTNYSIDYPEVYSSELQKRFWRPAHLFVSDDHVITPQFVDTEVGEWVAKDGLTGPELAAEIKTQNARGLHPISLHGGVSGADARFAVIFAETDVPEARKWSATGSITGFQDNDFATTAFDSTMQTWMKKNGVRQAQIAVALNGTAIAERSYTWAEANRAVVQPDDVFLLASVSKIFVHAAVFNLVEAGLLNYSTPVYPLLGYEHPADPRANDITVDHLLRHASGYNRDKSGDVAFMFREVSFALFNGTRAATLRDMIEYQLTKTLDFDPGTDYSYSNYGTMLASYVVSNVTGVPYLDFLRDNVLDGLDVRLYETAAAKHADDRVVQESRYTGYDPVDPDAYRKVPGPHGGDGAIKEECAGGFSLAASAGSVARFIGSHAVAGTGGRAVYAERDGTVVGARAFASSRPDVDWALTLNTREYISEAEFDDLRYWKIPFVFEDLKLA</sequence>
<dbReference type="AlphaFoldDB" id="A0A9P6HZF1"/>
<dbReference type="OrthoDB" id="5946976at2759"/>
<dbReference type="GeneID" id="62165276"/>
<dbReference type="PANTHER" id="PTHR46825:SF9">
    <property type="entry name" value="BETA-LACTAMASE-RELATED DOMAIN-CONTAINING PROTEIN"/>
    <property type="match status" value="1"/>
</dbReference>
<dbReference type="InterPro" id="IPR001466">
    <property type="entry name" value="Beta-lactam-related"/>
</dbReference>
<dbReference type="InterPro" id="IPR050491">
    <property type="entry name" value="AmpC-like"/>
</dbReference>
<protein>
    <recommendedName>
        <fullName evidence="3">Beta-lactamase-related domain-containing protein</fullName>
    </recommendedName>
</protein>
<dbReference type="Pfam" id="PF00144">
    <property type="entry name" value="Beta-lactamase"/>
    <property type="match status" value="1"/>
</dbReference>
<dbReference type="Gene3D" id="3.40.710.10">
    <property type="entry name" value="DD-peptidase/beta-lactamase superfamily"/>
    <property type="match status" value="1"/>
</dbReference>
<feature type="chain" id="PRO_5040325091" description="Beta-lactamase-related domain-containing protein" evidence="2">
    <location>
        <begin position="23"/>
        <end position="639"/>
    </location>
</feature>
<dbReference type="Proteomes" id="UP000781932">
    <property type="component" value="Unassembled WGS sequence"/>
</dbReference>
<organism evidence="4 5">
    <name type="scientific">Colletotrichum karsti</name>
    <dbReference type="NCBI Taxonomy" id="1095194"/>
    <lineage>
        <taxon>Eukaryota</taxon>
        <taxon>Fungi</taxon>
        <taxon>Dikarya</taxon>
        <taxon>Ascomycota</taxon>
        <taxon>Pezizomycotina</taxon>
        <taxon>Sordariomycetes</taxon>
        <taxon>Hypocreomycetidae</taxon>
        <taxon>Glomerellales</taxon>
        <taxon>Glomerellaceae</taxon>
        <taxon>Colletotrichum</taxon>
        <taxon>Colletotrichum boninense species complex</taxon>
    </lineage>
</organism>
<dbReference type="InterPro" id="IPR012338">
    <property type="entry name" value="Beta-lactam/transpept-like"/>
</dbReference>
<comment type="similarity">
    <text evidence="1">Belongs to the peptidase S12 family.</text>
</comment>
<dbReference type="Pfam" id="PF17660">
    <property type="entry name" value="BTRD1"/>
    <property type="match status" value="3"/>
</dbReference>
<dbReference type="InterPro" id="IPR049511">
    <property type="entry name" value="PGH-like_rpt"/>
</dbReference>
<dbReference type="PANTHER" id="PTHR46825">
    <property type="entry name" value="D-ALANYL-D-ALANINE-CARBOXYPEPTIDASE/ENDOPEPTIDASE AMPH"/>
    <property type="match status" value="1"/>
</dbReference>
<evidence type="ECO:0000256" key="1">
    <source>
        <dbReference type="ARBA" id="ARBA00038215"/>
    </source>
</evidence>
<reference evidence="4" key="1">
    <citation type="submission" date="2020-03" db="EMBL/GenBank/DDBJ databases">
        <authorList>
            <person name="He L."/>
        </authorList>
    </citation>
    <scope>NUCLEOTIDE SEQUENCE</scope>
    <source>
        <strain evidence="4">CkLH20</strain>
    </source>
</reference>
<dbReference type="RefSeq" id="XP_038742438.1">
    <property type="nucleotide sequence ID" value="XM_038892202.1"/>
</dbReference>
<comment type="caution">
    <text evidence="4">The sequence shown here is derived from an EMBL/GenBank/DDBJ whole genome shotgun (WGS) entry which is preliminary data.</text>
</comment>
<keyword evidence="5" id="KW-1185">Reference proteome</keyword>
<dbReference type="EMBL" id="JAATWM020000034">
    <property type="protein sequence ID" value="KAF9872977.1"/>
    <property type="molecule type" value="Genomic_DNA"/>
</dbReference>
<evidence type="ECO:0000313" key="5">
    <source>
        <dbReference type="Proteomes" id="UP000781932"/>
    </source>
</evidence>
<dbReference type="SUPFAM" id="SSF56601">
    <property type="entry name" value="beta-lactamase/transpeptidase-like"/>
    <property type="match status" value="1"/>
</dbReference>
<evidence type="ECO:0000313" key="4">
    <source>
        <dbReference type="EMBL" id="KAF9872977.1"/>
    </source>
</evidence>
<keyword evidence="2" id="KW-0732">Signal</keyword>
<proteinExistence type="inferred from homology"/>
<name>A0A9P6HZF1_9PEZI</name>
<evidence type="ECO:0000259" key="3">
    <source>
        <dbReference type="Pfam" id="PF00144"/>
    </source>
</evidence>
<accession>A0A9P6HZF1</accession>
<gene>
    <name evidence="4" type="ORF">CkaCkLH20_09487</name>
</gene>
<feature type="signal peptide" evidence="2">
    <location>
        <begin position="1"/>
        <end position="22"/>
    </location>
</feature>